<dbReference type="EMBL" id="BANB01000366">
    <property type="protein sequence ID" value="GAN77550.1"/>
    <property type="molecule type" value="Genomic_DNA"/>
</dbReference>
<protein>
    <recommendedName>
        <fullName evidence="3">DUF3553 domain-containing protein</fullName>
    </recommendedName>
</protein>
<dbReference type="OrthoDB" id="7361229at2"/>
<organism evidence="1 2">
    <name type="scientific">Acidisphaera rubrifaciens HS-AP3</name>
    <dbReference type="NCBI Taxonomy" id="1231350"/>
    <lineage>
        <taxon>Bacteria</taxon>
        <taxon>Pseudomonadati</taxon>
        <taxon>Pseudomonadota</taxon>
        <taxon>Alphaproteobacteria</taxon>
        <taxon>Acetobacterales</taxon>
        <taxon>Acetobacteraceae</taxon>
        <taxon>Acidisphaera</taxon>
    </lineage>
</organism>
<sequence>MPANDDLFRPDLEPGQWVAHPDRADWGPGQVQSAIGHRVTVMFEHAGKVLVDARHVTLRPTDGPNDTGGTRRPR</sequence>
<evidence type="ECO:0000313" key="2">
    <source>
        <dbReference type="Proteomes" id="UP000032680"/>
    </source>
</evidence>
<keyword evidence="2" id="KW-1185">Reference proteome</keyword>
<name>A0A0D6P6Z8_9PROT</name>
<evidence type="ECO:0000313" key="1">
    <source>
        <dbReference type="EMBL" id="GAN77550.1"/>
    </source>
</evidence>
<comment type="caution">
    <text evidence="1">The sequence shown here is derived from an EMBL/GenBank/DDBJ whole genome shotgun (WGS) entry which is preliminary data.</text>
</comment>
<dbReference type="AlphaFoldDB" id="A0A0D6P6Z8"/>
<dbReference type="RefSeq" id="WP_048861683.1">
    <property type="nucleotide sequence ID" value="NZ_BANB01000366.1"/>
</dbReference>
<proteinExistence type="predicted"/>
<dbReference type="Proteomes" id="UP000032680">
    <property type="component" value="Unassembled WGS sequence"/>
</dbReference>
<reference evidence="1 2" key="1">
    <citation type="submission" date="2012-11" db="EMBL/GenBank/DDBJ databases">
        <title>Whole genome sequence of Acidisphaera rubrifaciens HS-AP3.</title>
        <authorList>
            <person name="Azuma Y."/>
            <person name="Higashiura N."/>
            <person name="Hirakawa H."/>
            <person name="Matsushita K."/>
        </authorList>
    </citation>
    <scope>NUCLEOTIDE SEQUENCE [LARGE SCALE GENOMIC DNA]</scope>
    <source>
        <strain evidence="1 2">HS-AP3</strain>
    </source>
</reference>
<gene>
    <name evidence="1" type="ORF">Asru_0366_03</name>
</gene>
<evidence type="ECO:0008006" key="3">
    <source>
        <dbReference type="Google" id="ProtNLM"/>
    </source>
</evidence>
<dbReference type="Pfam" id="PF12073">
    <property type="entry name" value="DUF3553"/>
    <property type="match status" value="1"/>
</dbReference>
<accession>A0A0D6P6Z8</accession>
<dbReference type="InterPro" id="IPR021938">
    <property type="entry name" value="DUF3553"/>
</dbReference>